<evidence type="ECO:0000256" key="2">
    <source>
        <dbReference type="ARBA" id="ARBA00011322"/>
    </source>
</evidence>
<keyword evidence="7" id="KW-0255">Endonuclease</keyword>
<sequence>MGHTDSMLIVHTSDWHVGRTLHGADLSPARDLFFEWLIDLVKSRHVDALLISGDLFDRAVPPAHVLRPLSDALVRLCSLTRVIIIPGNHDSAIRLGYLAPFLQDSLTIASTIEDIDRPIVVTSSDGEHATIYAIPYLEPDLVREPLSDIIDEDGQAIPLVRSHEAVISAALRRIGADIEARHHGHGMRSGEVTGGHDGGRDNDESSGTLNSDDGVRIVMSHAFFTGGAPSESERDIQVGGVASVPAGVFDEYGIDYVAAGHLHRPQNISGSSATIRYSGSPMPFSFSEASSTQSVTLLHIDAGTLTDIETVPTPIWRNLDVIEGPFEQVISDQYAEQRDDFVSITVTDDIRPRDLIARIRHVFPYALAILHAPPVPASQRLTGPSRQAARSDRAVIDEYFEQTIGRSLNEAERSVIDSVWEQIQVRSVQ</sequence>
<dbReference type="InterPro" id="IPR026843">
    <property type="entry name" value="SbcD_C"/>
</dbReference>
<dbReference type="PANTHER" id="PTHR30337">
    <property type="entry name" value="COMPONENT OF ATP-DEPENDENT DSDNA EXONUCLEASE"/>
    <property type="match status" value="1"/>
</dbReference>
<keyword evidence="5 7" id="KW-0378">Hydrolase</keyword>
<keyword evidence="6 7" id="KW-0269">Exonuclease</keyword>
<evidence type="ECO:0000259" key="9">
    <source>
        <dbReference type="Pfam" id="PF00149"/>
    </source>
</evidence>
<evidence type="ECO:0000313" key="12">
    <source>
        <dbReference type="Proteomes" id="UP000198976"/>
    </source>
</evidence>
<dbReference type="CDD" id="cd00840">
    <property type="entry name" value="MPP_Mre11_N"/>
    <property type="match status" value="1"/>
</dbReference>
<name>A0ABY0V8I2_9ACTO</name>
<gene>
    <name evidence="7" type="primary">sbcD</name>
    <name evidence="11" type="ORF">SAMN04489714_1400</name>
</gene>
<dbReference type="Pfam" id="PF12320">
    <property type="entry name" value="SbcD_C"/>
    <property type="match status" value="1"/>
</dbReference>
<evidence type="ECO:0000256" key="3">
    <source>
        <dbReference type="ARBA" id="ARBA00013365"/>
    </source>
</evidence>
<dbReference type="InterPro" id="IPR029052">
    <property type="entry name" value="Metallo-depent_PP-like"/>
</dbReference>
<dbReference type="PANTHER" id="PTHR30337:SF0">
    <property type="entry name" value="NUCLEASE SBCCD SUBUNIT D"/>
    <property type="match status" value="1"/>
</dbReference>
<feature type="domain" description="Calcineurin-like phosphoesterase" evidence="9">
    <location>
        <begin position="7"/>
        <end position="265"/>
    </location>
</feature>
<evidence type="ECO:0000256" key="4">
    <source>
        <dbReference type="ARBA" id="ARBA00022722"/>
    </source>
</evidence>
<dbReference type="InterPro" id="IPR050535">
    <property type="entry name" value="DNA_Repair-Maintenance_Comp"/>
</dbReference>
<organism evidence="11 12">
    <name type="scientific">Schaalia radingae</name>
    <dbReference type="NCBI Taxonomy" id="131110"/>
    <lineage>
        <taxon>Bacteria</taxon>
        <taxon>Bacillati</taxon>
        <taxon>Actinomycetota</taxon>
        <taxon>Actinomycetes</taxon>
        <taxon>Actinomycetales</taxon>
        <taxon>Actinomycetaceae</taxon>
        <taxon>Schaalia</taxon>
    </lineage>
</organism>
<evidence type="ECO:0000256" key="5">
    <source>
        <dbReference type="ARBA" id="ARBA00022801"/>
    </source>
</evidence>
<keyword evidence="7" id="KW-0233">DNA recombination</keyword>
<dbReference type="Proteomes" id="UP000198976">
    <property type="component" value="Chromosome I"/>
</dbReference>
<dbReference type="InterPro" id="IPR004843">
    <property type="entry name" value="Calcineurin-like_PHP"/>
</dbReference>
<dbReference type="InterPro" id="IPR004593">
    <property type="entry name" value="SbcD"/>
</dbReference>
<evidence type="ECO:0000256" key="7">
    <source>
        <dbReference type="RuleBase" id="RU363069"/>
    </source>
</evidence>
<dbReference type="Gene3D" id="3.60.21.10">
    <property type="match status" value="1"/>
</dbReference>
<dbReference type="SUPFAM" id="SSF56300">
    <property type="entry name" value="Metallo-dependent phosphatases"/>
    <property type="match status" value="1"/>
</dbReference>
<accession>A0ABY0V8I2</accession>
<dbReference type="EMBL" id="LT629792">
    <property type="protein sequence ID" value="SDT98097.1"/>
    <property type="molecule type" value="Genomic_DNA"/>
</dbReference>
<dbReference type="NCBIfam" id="TIGR00619">
    <property type="entry name" value="sbcd"/>
    <property type="match status" value="1"/>
</dbReference>
<comment type="function">
    <text evidence="7">SbcCD cleaves DNA hairpin structures. These structures can inhibit DNA replication and are intermediates in certain DNA recombination reactions. The complex acts as a 3'-&gt;5' double strand exonuclease that can open hairpins. It also has a 5' single-strand endonuclease activity.</text>
</comment>
<evidence type="ECO:0000256" key="8">
    <source>
        <dbReference type="SAM" id="MobiDB-lite"/>
    </source>
</evidence>
<comment type="subunit">
    <text evidence="2 7">Heterodimer of SbcC and SbcD.</text>
</comment>
<feature type="domain" description="Nuclease SbcCD subunit D C-terminal" evidence="10">
    <location>
        <begin position="317"/>
        <end position="402"/>
    </location>
</feature>
<feature type="region of interest" description="Disordered" evidence="8">
    <location>
        <begin position="182"/>
        <end position="212"/>
    </location>
</feature>
<proteinExistence type="inferred from homology"/>
<keyword evidence="4 7" id="KW-0540">Nuclease</keyword>
<protein>
    <recommendedName>
        <fullName evidence="3 7">Nuclease SbcCD subunit D</fullName>
    </recommendedName>
</protein>
<keyword evidence="7" id="KW-0235">DNA replication</keyword>
<evidence type="ECO:0000259" key="10">
    <source>
        <dbReference type="Pfam" id="PF12320"/>
    </source>
</evidence>
<evidence type="ECO:0000313" key="11">
    <source>
        <dbReference type="EMBL" id="SDT98097.1"/>
    </source>
</evidence>
<evidence type="ECO:0000256" key="6">
    <source>
        <dbReference type="ARBA" id="ARBA00022839"/>
    </source>
</evidence>
<dbReference type="InterPro" id="IPR041796">
    <property type="entry name" value="Mre11_N"/>
</dbReference>
<keyword evidence="12" id="KW-1185">Reference proteome</keyword>
<dbReference type="Pfam" id="PF00149">
    <property type="entry name" value="Metallophos"/>
    <property type="match status" value="1"/>
</dbReference>
<evidence type="ECO:0000256" key="1">
    <source>
        <dbReference type="ARBA" id="ARBA00010555"/>
    </source>
</evidence>
<comment type="similarity">
    <text evidence="1 7">Belongs to the SbcD family.</text>
</comment>
<reference evidence="11 12" key="1">
    <citation type="submission" date="2016-10" db="EMBL/GenBank/DDBJ databases">
        <authorList>
            <person name="Varghese N."/>
            <person name="Submissions S."/>
        </authorList>
    </citation>
    <scope>NUCLEOTIDE SEQUENCE [LARGE SCALE GENOMIC DNA]</scope>
    <source>
        <strain evidence="11 12">DSM 9169</strain>
    </source>
</reference>